<evidence type="ECO:0000256" key="6">
    <source>
        <dbReference type="ARBA" id="ARBA00022840"/>
    </source>
</evidence>
<accession>A0A1H2KVF0</accession>
<name>A0A1H2KVF0_9ACTN</name>
<feature type="domain" description="Protein kinase" evidence="10">
    <location>
        <begin position="9"/>
        <end position="270"/>
    </location>
</feature>
<dbReference type="EC" id="2.7.11.1" evidence="1"/>
<keyword evidence="12" id="KW-1185">Reference proteome</keyword>
<keyword evidence="2 11" id="KW-0723">Serine/threonine-protein kinase</keyword>
<dbReference type="Gene3D" id="1.10.510.10">
    <property type="entry name" value="Transferase(Phosphotransferase) domain 1"/>
    <property type="match status" value="1"/>
</dbReference>
<evidence type="ECO:0000259" key="10">
    <source>
        <dbReference type="PROSITE" id="PS50011"/>
    </source>
</evidence>
<dbReference type="InterPro" id="IPR011009">
    <property type="entry name" value="Kinase-like_dom_sf"/>
</dbReference>
<keyword evidence="6 7" id="KW-0067">ATP-binding</keyword>
<feature type="compositionally biased region" description="Pro residues" evidence="8">
    <location>
        <begin position="277"/>
        <end position="299"/>
    </location>
</feature>
<feature type="transmembrane region" description="Helical" evidence="9">
    <location>
        <begin position="389"/>
        <end position="410"/>
    </location>
</feature>
<keyword evidence="9" id="KW-0472">Membrane</keyword>
<reference evidence="12" key="1">
    <citation type="submission" date="2016-10" db="EMBL/GenBank/DDBJ databases">
        <authorList>
            <person name="Varghese N."/>
            <person name="Submissions S."/>
        </authorList>
    </citation>
    <scope>NUCLEOTIDE SEQUENCE [LARGE SCALE GENOMIC DNA]</scope>
    <source>
        <strain evidence="12">DSM 45079</strain>
    </source>
</reference>
<evidence type="ECO:0000256" key="9">
    <source>
        <dbReference type="SAM" id="Phobius"/>
    </source>
</evidence>
<dbReference type="PROSITE" id="PS00108">
    <property type="entry name" value="PROTEIN_KINASE_ST"/>
    <property type="match status" value="1"/>
</dbReference>
<organism evidence="11 12">
    <name type="scientific">Jiangella alkaliphila</name>
    <dbReference type="NCBI Taxonomy" id="419479"/>
    <lineage>
        <taxon>Bacteria</taxon>
        <taxon>Bacillati</taxon>
        <taxon>Actinomycetota</taxon>
        <taxon>Actinomycetes</taxon>
        <taxon>Jiangellales</taxon>
        <taxon>Jiangellaceae</taxon>
        <taxon>Jiangella</taxon>
    </lineage>
</organism>
<evidence type="ECO:0000256" key="7">
    <source>
        <dbReference type="PROSITE-ProRule" id="PRU10141"/>
    </source>
</evidence>
<keyword evidence="9" id="KW-1133">Transmembrane helix</keyword>
<protein>
    <recommendedName>
        <fullName evidence="1">non-specific serine/threonine protein kinase</fullName>
        <ecNumber evidence="1">2.7.11.1</ecNumber>
    </recommendedName>
</protein>
<dbReference type="OrthoDB" id="9762169at2"/>
<dbReference type="Proteomes" id="UP000182977">
    <property type="component" value="Chromosome I"/>
</dbReference>
<keyword evidence="9" id="KW-0812">Transmembrane</keyword>
<feature type="compositionally biased region" description="Low complexity" evidence="8">
    <location>
        <begin position="300"/>
        <end position="309"/>
    </location>
</feature>
<evidence type="ECO:0000313" key="11">
    <source>
        <dbReference type="EMBL" id="SDU72552.1"/>
    </source>
</evidence>
<evidence type="ECO:0000256" key="4">
    <source>
        <dbReference type="ARBA" id="ARBA00022741"/>
    </source>
</evidence>
<dbReference type="InterPro" id="IPR000719">
    <property type="entry name" value="Prot_kinase_dom"/>
</dbReference>
<evidence type="ECO:0000256" key="3">
    <source>
        <dbReference type="ARBA" id="ARBA00022679"/>
    </source>
</evidence>
<dbReference type="RefSeq" id="WP_046770370.1">
    <property type="nucleotide sequence ID" value="NZ_LBMC01000020.1"/>
</dbReference>
<feature type="binding site" evidence="7">
    <location>
        <position position="38"/>
    </location>
    <ligand>
        <name>ATP</name>
        <dbReference type="ChEBI" id="CHEBI:30616"/>
    </ligand>
</feature>
<evidence type="ECO:0000256" key="5">
    <source>
        <dbReference type="ARBA" id="ARBA00022777"/>
    </source>
</evidence>
<dbReference type="InterPro" id="IPR008271">
    <property type="entry name" value="Ser/Thr_kinase_AS"/>
</dbReference>
<gene>
    <name evidence="11" type="ORF">SAMN04488563_4362</name>
</gene>
<evidence type="ECO:0000256" key="8">
    <source>
        <dbReference type="SAM" id="MobiDB-lite"/>
    </source>
</evidence>
<evidence type="ECO:0000256" key="1">
    <source>
        <dbReference type="ARBA" id="ARBA00012513"/>
    </source>
</evidence>
<feature type="compositionally biased region" description="Pro residues" evidence="8">
    <location>
        <begin position="310"/>
        <end position="323"/>
    </location>
</feature>
<dbReference type="PANTHER" id="PTHR43289:SF6">
    <property type="entry name" value="SERINE_THREONINE-PROTEIN KINASE NEKL-3"/>
    <property type="match status" value="1"/>
</dbReference>
<feature type="compositionally biased region" description="Low complexity" evidence="8">
    <location>
        <begin position="324"/>
        <end position="341"/>
    </location>
</feature>
<dbReference type="Gene3D" id="3.30.200.20">
    <property type="entry name" value="Phosphorylase Kinase, domain 1"/>
    <property type="match status" value="1"/>
</dbReference>
<dbReference type="EMBL" id="LT629791">
    <property type="protein sequence ID" value="SDU72552.1"/>
    <property type="molecule type" value="Genomic_DNA"/>
</dbReference>
<dbReference type="PROSITE" id="PS00107">
    <property type="entry name" value="PROTEIN_KINASE_ATP"/>
    <property type="match status" value="1"/>
</dbReference>
<keyword evidence="4 7" id="KW-0547">Nucleotide-binding</keyword>
<keyword evidence="3" id="KW-0808">Transferase</keyword>
<dbReference type="STRING" id="419479.SAMN04488563_4362"/>
<feature type="region of interest" description="Disordered" evidence="8">
    <location>
        <begin position="249"/>
        <end position="385"/>
    </location>
</feature>
<dbReference type="GO" id="GO:0005524">
    <property type="term" value="F:ATP binding"/>
    <property type="evidence" value="ECO:0007669"/>
    <property type="project" value="UniProtKB-UniRule"/>
</dbReference>
<dbReference type="CDD" id="cd14014">
    <property type="entry name" value="STKc_PknB_like"/>
    <property type="match status" value="1"/>
</dbReference>
<dbReference type="SMART" id="SM00220">
    <property type="entry name" value="S_TKc"/>
    <property type="match status" value="1"/>
</dbReference>
<dbReference type="AlphaFoldDB" id="A0A1H2KVF0"/>
<keyword evidence="5 11" id="KW-0418">Kinase</keyword>
<dbReference type="Pfam" id="PF00069">
    <property type="entry name" value="Pkinase"/>
    <property type="match status" value="1"/>
</dbReference>
<dbReference type="PROSITE" id="PS50011">
    <property type="entry name" value="PROTEIN_KINASE_DOM"/>
    <property type="match status" value="1"/>
</dbReference>
<sequence length="411" mass="41891">MGEVFAGRYELVDILGRGGMGDVWRVWDLRERAFRAAKLQRQSDGAALLRFVRESSTRVDHPHVVAPASWWADDGRVLFVMPIVAGGSVAVLLADHGALGEWWAATLGGQLLDALAAVHAAGIVHRDVKPSNLLLEATGVGRPVLRLSDFGIAAGIDEPRLTRTTEVVHTPGYSSPEARRGADPDPRQDLYAAGVVLIELLTGRRPGDAASAAVPAGPLAGVIGRLVAADPDARFPTAAEARAALTAVPVSPPGPDAEPVEVFDQLPPWPAGWGPGGPVPTAPPTAPAAPTAVPAPPAAAPAQTSDAPTTPAPDPTLPDPSTSPTPDVSPTTGVSPPSSSAIGSEGRPPSRDGALPSLPMAELQQATKTPTSASPPPATARGSARRVPWPAVALAVVGVGLLVAAVVTALA</sequence>
<dbReference type="SUPFAM" id="SSF56112">
    <property type="entry name" value="Protein kinase-like (PK-like)"/>
    <property type="match status" value="1"/>
</dbReference>
<dbReference type="GO" id="GO:0004674">
    <property type="term" value="F:protein serine/threonine kinase activity"/>
    <property type="evidence" value="ECO:0007669"/>
    <property type="project" value="UniProtKB-KW"/>
</dbReference>
<evidence type="ECO:0000256" key="2">
    <source>
        <dbReference type="ARBA" id="ARBA00022527"/>
    </source>
</evidence>
<proteinExistence type="predicted"/>
<evidence type="ECO:0000313" key="12">
    <source>
        <dbReference type="Proteomes" id="UP000182977"/>
    </source>
</evidence>
<dbReference type="PANTHER" id="PTHR43289">
    <property type="entry name" value="MITOGEN-ACTIVATED PROTEIN KINASE KINASE KINASE 20-RELATED"/>
    <property type="match status" value="1"/>
</dbReference>
<dbReference type="InterPro" id="IPR017441">
    <property type="entry name" value="Protein_kinase_ATP_BS"/>
</dbReference>